<evidence type="ECO:0000256" key="3">
    <source>
        <dbReference type="HAMAP-Rule" id="MF_01927"/>
    </source>
</evidence>
<comment type="caution">
    <text evidence="6">The sequence shown here is derived from an EMBL/GenBank/DDBJ whole genome shotgun (WGS) entry which is preliminary data.</text>
</comment>
<dbReference type="PIRSF" id="PIRSF036480">
    <property type="entry name" value="FormyFH4_hydr"/>
    <property type="match status" value="1"/>
</dbReference>
<dbReference type="GO" id="GO:0006730">
    <property type="term" value="P:one-carbon metabolic process"/>
    <property type="evidence" value="ECO:0007669"/>
    <property type="project" value="UniProtKB-KW"/>
</dbReference>
<comment type="similarity">
    <text evidence="3">Belongs to the PurU family.</text>
</comment>
<dbReference type="PANTHER" id="PTHR42706:SF1">
    <property type="entry name" value="FORMYLTETRAHYDROFOLATE DEFORMYLASE 2, MITOCHONDRIAL"/>
    <property type="match status" value="1"/>
</dbReference>
<keyword evidence="3" id="KW-0658">Purine biosynthesis</keyword>
<name>A0A5M9HAE9_9SPHI</name>
<dbReference type="PROSITE" id="PS51671">
    <property type="entry name" value="ACT"/>
    <property type="match status" value="1"/>
</dbReference>
<dbReference type="AlphaFoldDB" id="A0A5M9HAE9"/>
<dbReference type="NCBIfam" id="TIGR00655">
    <property type="entry name" value="PurU"/>
    <property type="match status" value="1"/>
</dbReference>
<dbReference type="GO" id="GO:0008864">
    <property type="term" value="F:formyltetrahydrofolate deformylase activity"/>
    <property type="evidence" value="ECO:0007669"/>
    <property type="project" value="UniProtKB-UniRule"/>
</dbReference>
<dbReference type="SUPFAM" id="SSF53328">
    <property type="entry name" value="Formyltransferase"/>
    <property type="match status" value="1"/>
</dbReference>
<dbReference type="InterPro" id="IPR004810">
    <property type="entry name" value="PurU"/>
</dbReference>
<dbReference type="InterPro" id="IPR044074">
    <property type="entry name" value="PurU_ACT"/>
</dbReference>
<reference evidence="6 7" key="1">
    <citation type="submission" date="2019-09" db="EMBL/GenBank/DDBJ databases">
        <title>Pararcticibacter amylolyticus gen. nov., sp. nov., isolated from a rottenly hemp rope, and reclassification of Pedobacter tournemirensis as Pararcticibacter tournemirensis comb. nov.</title>
        <authorList>
            <person name="Cai Y."/>
        </authorList>
    </citation>
    <scope>NUCLEOTIDE SEQUENCE [LARGE SCALE GENOMIC DNA]</scope>
    <source>
        <strain evidence="6 7">TF5-37.2-LB10</strain>
    </source>
</reference>
<accession>A0A5M9HAE9</accession>
<dbReference type="Proteomes" id="UP000322918">
    <property type="component" value="Unassembled WGS sequence"/>
</dbReference>
<dbReference type="Pfam" id="PF00551">
    <property type="entry name" value="Formyl_trans_N"/>
    <property type="match status" value="1"/>
</dbReference>
<keyword evidence="2 3" id="KW-0378">Hydrolase</keyword>
<feature type="active site" evidence="3">
    <location>
        <position position="223"/>
    </location>
</feature>
<dbReference type="Gene3D" id="3.30.70.260">
    <property type="match status" value="1"/>
</dbReference>
<keyword evidence="1 3" id="KW-0554">One-carbon metabolism</keyword>
<dbReference type="InterPro" id="IPR045865">
    <property type="entry name" value="ACT-like_dom_sf"/>
</dbReference>
<dbReference type="PANTHER" id="PTHR42706">
    <property type="entry name" value="FORMYLTETRAHYDROFOLATE DEFORMYLASE"/>
    <property type="match status" value="1"/>
</dbReference>
<evidence type="ECO:0000313" key="6">
    <source>
        <dbReference type="EMBL" id="KAA8483630.1"/>
    </source>
</evidence>
<dbReference type="UniPathway" id="UPA00074">
    <property type="reaction ID" value="UER00170"/>
</dbReference>
<comment type="function">
    <text evidence="3">Catalyzes the hydrolysis of 10-formyltetrahydrofolate (formyl-FH4) to formate and tetrahydrofolate (FH4).</text>
</comment>
<dbReference type="CDD" id="cd04875">
    <property type="entry name" value="ACT_F4HF-DF"/>
    <property type="match status" value="1"/>
</dbReference>
<dbReference type="SUPFAM" id="SSF55021">
    <property type="entry name" value="ACT-like"/>
    <property type="match status" value="1"/>
</dbReference>
<dbReference type="InterPro" id="IPR036477">
    <property type="entry name" value="Formyl_transf_N_sf"/>
</dbReference>
<dbReference type="InterPro" id="IPR002912">
    <property type="entry name" value="ACT_dom"/>
</dbReference>
<dbReference type="GO" id="GO:0006189">
    <property type="term" value="P:'de novo' IMP biosynthetic process"/>
    <property type="evidence" value="ECO:0007669"/>
    <property type="project" value="UniProtKB-UniRule"/>
</dbReference>
<feature type="domain" description="ACT" evidence="5">
    <location>
        <begin position="5"/>
        <end position="84"/>
    </location>
</feature>
<dbReference type="InterPro" id="IPR002376">
    <property type="entry name" value="Formyl_transf_N"/>
</dbReference>
<dbReference type="NCBIfam" id="NF004684">
    <property type="entry name" value="PRK06027.1"/>
    <property type="match status" value="1"/>
</dbReference>
<evidence type="ECO:0000256" key="2">
    <source>
        <dbReference type="ARBA" id="ARBA00022801"/>
    </source>
</evidence>
<organism evidence="6 7">
    <name type="scientific">Arcticibacter tournemirensis</name>
    <dbReference type="NCBI Taxonomy" id="699437"/>
    <lineage>
        <taxon>Bacteria</taxon>
        <taxon>Pseudomonadati</taxon>
        <taxon>Bacteroidota</taxon>
        <taxon>Sphingobacteriia</taxon>
        <taxon>Sphingobacteriales</taxon>
        <taxon>Sphingobacteriaceae</taxon>
        <taxon>Arcticibacter</taxon>
    </lineage>
</organism>
<protein>
    <recommendedName>
        <fullName evidence="3 4">Formyltetrahydrofolate deformylase</fullName>
        <ecNumber evidence="3 4">3.5.1.10</ecNumber>
    </recommendedName>
    <alternativeName>
        <fullName evidence="3">Formyl-FH(4) hydrolase</fullName>
    </alternativeName>
</protein>
<evidence type="ECO:0000259" key="5">
    <source>
        <dbReference type="PROSITE" id="PS51671"/>
    </source>
</evidence>
<gene>
    <name evidence="3 6" type="primary">purU</name>
    <name evidence="6" type="ORF">F1649_08635</name>
</gene>
<dbReference type="EMBL" id="VWNE01000011">
    <property type="protein sequence ID" value="KAA8483630.1"/>
    <property type="molecule type" value="Genomic_DNA"/>
</dbReference>
<sequence>MNKSLILIQCRDEVGLVALISGVLAHHHLNITAMREFVDETSNHFFARIDCVGAVPEEKLLYAALREKLPELSEVVINPNPEKRIAILVTKEYHCLADSLVRNHFNTLGAKVCCVAGNYDHLESFTKGFNVPFHHVDHQNKSKEEFEKELLDVLTPYKPDYVILAKFMRILSPEFVDRFRGRIINIHHSFLPAFIGASPYRQAFERGVKLIGATAHFVTSDLDEGPIIMQRTIPVNHTFGVAEMVKAGKEIEKAVLSRAMQLVFEDRVFINGNKTIIFE</sequence>
<dbReference type="HAMAP" id="MF_01927">
    <property type="entry name" value="PurU"/>
    <property type="match status" value="1"/>
</dbReference>
<dbReference type="OrthoDB" id="9806170at2"/>
<dbReference type="RefSeq" id="WP_141815581.1">
    <property type="nucleotide sequence ID" value="NZ_VFPL01000001.1"/>
</dbReference>
<comment type="pathway">
    <text evidence="3">Purine metabolism; IMP biosynthesis via de novo pathway; formate from 10-formyl-5,6,7,8-tetrahydrofolate: step 1/1.</text>
</comment>
<dbReference type="PRINTS" id="PR01575">
    <property type="entry name" value="FFH4HYDRLASE"/>
</dbReference>
<dbReference type="Gene3D" id="3.40.50.170">
    <property type="entry name" value="Formyl transferase, N-terminal domain"/>
    <property type="match status" value="1"/>
</dbReference>
<proteinExistence type="inferred from homology"/>
<evidence type="ECO:0000256" key="1">
    <source>
        <dbReference type="ARBA" id="ARBA00022563"/>
    </source>
</evidence>
<dbReference type="EC" id="3.5.1.10" evidence="3 4"/>
<evidence type="ECO:0000256" key="4">
    <source>
        <dbReference type="NCBIfam" id="TIGR00655"/>
    </source>
</evidence>
<keyword evidence="7" id="KW-1185">Reference proteome</keyword>
<evidence type="ECO:0000313" key="7">
    <source>
        <dbReference type="Proteomes" id="UP000322918"/>
    </source>
</evidence>
<comment type="catalytic activity">
    <reaction evidence="3">
        <text>(6R)-10-formyltetrahydrofolate + H2O = (6S)-5,6,7,8-tetrahydrofolate + formate + H(+)</text>
        <dbReference type="Rhea" id="RHEA:19833"/>
        <dbReference type="ChEBI" id="CHEBI:15377"/>
        <dbReference type="ChEBI" id="CHEBI:15378"/>
        <dbReference type="ChEBI" id="CHEBI:15740"/>
        <dbReference type="ChEBI" id="CHEBI:57453"/>
        <dbReference type="ChEBI" id="CHEBI:195366"/>
        <dbReference type="EC" id="3.5.1.10"/>
    </reaction>
</comment>